<dbReference type="EMBL" id="MQVS01000011">
    <property type="protein sequence ID" value="OKL51033.1"/>
    <property type="molecule type" value="Genomic_DNA"/>
</dbReference>
<evidence type="ECO:0000313" key="2">
    <source>
        <dbReference type="Proteomes" id="UP000185612"/>
    </source>
</evidence>
<dbReference type="RefSeq" id="WP_073825833.1">
    <property type="nucleotide sequence ID" value="NZ_MQVS01000011.1"/>
</dbReference>
<organism evidence="1 2">
    <name type="scientific">Buchananella hordeovulneris</name>
    <dbReference type="NCBI Taxonomy" id="52770"/>
    <lineage>
        <taxon>Bacteria</taxon>
        <taxon>Bacillati</taxon>
        <taxon>Actinomycetota</taxon>
        <taxon>Actinomycetes</taxon>
        <taxon>Actinomycetales</taxon>
        <taxon>Actinomycetaceae</taxon>
        <taxon>Buchananella</taxon>
    </lineage>
</organism>
<comment type="caution">
    <text evidence="1">The sequence shown here is derived from an EMBL/GenBank/DDBJ whole genome shotgun (WGS) entry which is preliminary data.</text>
</comment>
<dbReference type="Proteomes" id="UP000185612">
    <property type="component" value="Unassembled WGS sequence"/>
</dbReference>
<gene>
    <name evidence="1" type="ORF">BSZ40_09770</name>
</gene>
<reference evidence="2" key="1">
    <citation type="submission" date="2016-12" db="EMBL/GenBank/DDBJ databases">
        <authorList>
            <person name="Meng X."/>
        </authorList>
    </citation>
    <scope>NUCLEOTIDE SEQUENCE [LARGE SCALE GENOMIC DNA]</scope>
    <source>
        <strain evidence="2">DSM 20732</strain>
    </source>
</reference>
<dbReference type="STRING" id="52770.BSZ40_09770"/>
<evidence type="ECO:0000313" key="1">
    <source>
        <dbReference type="EMBL" id="OKL51033.1"/>
    </source>
</evidence>
<accession>A0A1Q5PTX9</accession>
<dbReference type="AlphaFoldDB" id="A0A1Q5PTX9"/>
<sequence>MPGSRLWEQIEAAARRQLRAARNWCGQQAPGRRWVALFDLTGAGTEVWWPPLVLASVPPALTVRSPEPGFAAWVADWRQWPSRLEPEELGVEDSEDLVAQVNGRAGHWHETVSFFRGCFARAAVREAGGQGCIAACTSAPPSSAVPEAGGQGTEAWSLVAAMDDDDSTLPACLPPQLLTAYFPAVAERSASRQAVLSWPPAAQAAALFARVVGDNASLPRPAEWRAARRLVPLLENKLCAVLLGRVPGQAWVAAALLAEHGQVSTTAIDCLAVAAARTRRRRQEQAWALAALLRLGQAARVIELSAQPPADVVVEGFALAYSWWRLEGRGWPLDYAPLEQLLTQRPELAGPLASALATGGGYPTKQEEAVAVRAVASASPVVARHARRGLRRLRGTRGASPAG</sequence>
<protein>
    <submittedName>
        <fullName evidence="1">Uncharacterized protein</fullName>
    </submittedName>
</protein>
<keyword evidence="2" id="KW-1185">Reference proteome</keyword>
<dbReference type="InParanoid" id="A0A1Q5PTX9"/>
<name>A0A1Q5PTX9_9ACTO</name>
<proteinExistence type="predicted"/>